<keyword evidence="1" id="KW-0812">Transmembrane</keyword>
<keyword evidence="3" id="KW-1185">Reference proteome</keyword>
<proteinExistence type="predicted"/>
<dbReference type="EMBL" id="FOCE01000008">
    <property type="protein sequence ID" value="SEN83883.1"/>
    <property type="molecule type" value="Genomic_DNA"/>
</dbReference>
<keyword evidence="1" id="KW-0472">Membrane</keyword>
<evidence type="ECO:0000313" key="3">
    <source>
        <dbReference type="Proteomes" id="UP000198761"/>
    </source>
</evidence>
<accession>A0A1H8JT11</accession>
<reference evidence="2 3" key="1">
    <citation type="submission" date="2016-10" db="EMBL/GenBank/DDBJ databases">
        <authorList>
            <person name="de Groot N.N."/>
        </authorList>
    </citation>
    <scope>NUCLEOTIDE SEQUENCE [LARGE SCALE GENOMIC DNA]</scope>
    <source>
        <strain evidence="2 3">DSM 3857</strain>
    </source>
</reference>
<evidence type="ECO:0000256" key="1">
    <source>
        <dbReference type="SAM" id="Phobius"/>
    </source>
</evidence>
<dbReference type="AlphaFoldDB" id="A0A1H8JT11"/>
<keyword evidence="1" id="KW-1133">Transmembrane helix</keyword>
<sequence length="73" mass="7543">MVIGVMLSGILSGLVATVSALLSGFPIWLSLLLYPMGGMVGVALLLLVALKTQAPRAEYSASLDGQADLQRIA</sequence>
<feature type="transmembrane region" description="Helical" evidence="1">
    <location>
        <begin position="30"/>
        <end position="50"/>
    </location>
</feature>
<gene>
    <name evidence="2" type="ORF">SAMN04488103_10897</name>
</gene>
<protein>
    <submittedName>
        <fullName evidence="2">Uncharacterized protein</fullName>
    </submittedName>
</protein>
<dbReference type="Proteomes" id="UP000198761">
    <property type="component" value="Unassembled WGS sequence"/>
</dbReference>
<evidence type="ECO:0000313" key="2">
    <source>
        <dbReference type="EMBL" id="SEN83883.1"/>
    </source>
</evidence>
<organism evidence="2 3">
    <name type="scientific">Gemmobacter aquatilis</name>
    <dbReference type="NCBI Taxonomy" id="933059"/>
    <lineage>
        <taxon>Bacteria</taxon>
        <taxon>Pseudomonadati</taxon>
        <taxon>Pseudomonadota</taxon>
        <taxon>Alphaproteobacteria</taxon>
        <taxon>Rhodobacterales</taxon>
        <taxon>Paracoccaceae</taxon>
        <taxon>Gemmobacter</taxon>
    </lineage>
</organism>
<name>A0A1H8JT11_9RHOB</name>